<sequence>MIPALACYLVFTLWLPGDIDRYRDYTRAEPCAAGTSPREHEDCLREVAFTVDGTRIKGGRSAVYEATLSGAPSWNGVLEFGDSGPLLSELERGDRVTGTVWRGDIMALSRDGVRQKSSDEPRDEPQMAAALGTCAGLLSALALAVGAARLTRPRPPHPFPWRGWGKPLLIVLSVGCPVLGLVAVWWGIPWWLLPTVLVPLMGYTAWELHRYPGRRPGPAADSGGATGSGSAT</sequence>
<dbReference type="EMBL" id="LMWW01000045">
    <property type="protein sequence ID" value="KUN80130.1"/>
    <property type="molecule type" value="Genomic_DNA"/>
</dbReference>
<feature type="transmembrane region" description="Helical" evidence="1">
    <location>
        <begin position="127"/>
        <end position="148"/>
    </location>
</feature>
<feature type="transmembrane region" description="Helical" evidence="1">
    <location>
        <begin position="168"/>
        <end position="188"/>
    </location>
</feature>
<dbReference type="Proteomes" id="UP000052982">
    <property type="component" value="Unassembled WGS sequence"/>
</dbReference>
<gene>
    <name evidence="2" type="ORF">AQJ64_27375</name>
</gene>
<evidence type="ECO:0000256" key="1">
    <source>
        <dbReference type="SAM" id="Phobius"/>
    </source>
</evidence>
<proteinExistence type="predicted"/>
<keyword evidence="1" id="KW-0812">Transmembrane</keyword>
<protein>
    <submittedName>
        <fullName evidence="2">Uncharacterized protein</fullName>
    </submittedName>
</protein>
<keyword evidence="1" id="KW-0472">Membrane</keyword>
<keyword evidence="1" id="KW-1133">Transmembrane helix</keyword>
<keyword evidence="3" id="KW-1185">Reference proteome</keyword>
<comment type="caution">
    <text evidence="2">The sequence shown here is derived from an EMBL/GenBank/DDBJ whole genome shotgun (WGS) entry which is preliminary data.</text>
</comment>
<accession>A0A117RAJ0</accession>
<dbReference type="OrthoDB" id="4239081at2"/>
<name>A0A117RAJ0_9ACTN</name>
<reference evidence="2 3" key="1">
    <citation type="submission" date="2015-10" db="EMBL/GenBank/DDBJ databases">
        <title>Draft genome sequence of Streptomyces griseoruber DSM 40281, type strain for the species Streptomyces griseoruber.</title>
        <authorList>
            <person name="Ruckert C."/>
            <person name="Winkler A."/>
            <person name="Kalinowski J."/>
            <person name="Kampfer P."/>
            <person name="Glaeser S."/>
        </authorList>
    </citation>
    <scope>NUCLEOTIDE SEQUENCE [LARGE SCALE GENOMIC DNA]</scope>
    <source>
        <strain evidence="2 3">DSM 40281</strain>
    </source>
</reference>
<evidence type="ECO:0000313" key="2">
    <source>
        <dbReference type="EMBL" id="KUN80130.1"/>
    </source>
</evidence>
<dbReference type="AlphaFoldDB" id="A0A117RAJ0"/>
<evidence type="ECO:0000313" key="3">
    <source>
        <dbReference type="Proteomes" id="UP000052982"/>
    </source>
</evidence>
<organism evidence="2 3">
    <name type="scientific">Streptomyces griseoruber</name>
    <dbReference type="NCBI Taxonomy" id="1943"/>
    <lineage>
        <taxon>Bacteria</taxon>
        <taxon>Bacillati</taxon>
        <taxon>Actinomycetota</taxon>
        <taxon>Actinomycetes</taxon>
        <taxon>Kitasatosporales</taxon>
        <taxon>Streptomycetaceae</taxon>
        <taxon>Streptomyces</taxon>
    </lineage>
</organism>